<reference evidence="2 3" key="1">
    <citation type="journal article" date="2021" name="Sci. Rep.">
        <title>The genome of the diatom Chaetoceros tenuissimus carries an ancient integrated fragment of an extant virus.</title>
        <authorList>
            <person name="Hongo Y."/>
            <person name="Kimura K."/>
            <person name="Takaki Y."/>
            <person name="Yoshida Y."/>
            <person name="Baba S."/>
            <person name="Kobayashi G."/>
            <person name="Nagasaki K."/>
            <person name="Hano T."/>
            <person name="Tomaru Y."/>
        </authorList>
    </citation>
    <scope>NUCLEOTIDE SEQUENCE [LARGE SCALE GENOMIC DNA]</scope>
    <source>
        <strain evidence="2 3">NIES-3715</strain>
    </source>
</reference>
<evidence type="ECO:0000313" key="2">
    <source>
        <dbReference type="EMBL" id="GFH58226.1"/>
    </source>
</evidence>
<name>A0AAD3D5H4_9STRA</name>
<dbReference type="AlphaFoldDB" id="A0AAD3D5H4"/>
<organism evidence="2 3">
    <name type="scientific">Chaetoceros tenuissimus</name>
    <dbReference type="NCBI Taxonomy" id="426638"/>
    <lineage>
        <taxon>Eukaryota</taxon>
        <taxon>Sar</taxon>
        <taxon>Stramenopiles</taxon>
        <taxon>Ochrophyta</taxon>
        <taxon>Bacillariophyta</taxon>
        <taxon>Coscinodiscophyceae</taxon>
        <taxon>Chaetocerotophycidae</taxon>
        <taxon>Chaetocerotales</taxon>
        <taxon>Chaetocerotaceae</taxon>
        <taxon>Chaetoceros</taxon>
    </lineage>
</organism>
<dbReference type="Proteomes" id="UP001054902">
    <property type="component" value="Unassembled WGS sequence"/>
</dbReference>
<accession>A0AAD3D5H4</accession>
<dbReference type="EMBL" id="BLLK01000061">
    <property type="protein sequence ID" value="GFH58226.1"/>
    <property type="molecule type" value="Genomic_DNA"/>
</dbReference>
<dbReference type="SUPFAM" id="SSF63829">
    <property type="entry name" value="Calcium-dependent phosphotriesterase"/>
    <property type="match status" value="1"/>
</dbReference>
<evidence type="ECO:0000313" key="3">
    <source>
        <dbReference type="Proteomes" id="UP001054902"/>
    </source>
</evidence>
<feature type="compositionally biased region" description="Polar residues" evidence="1">
    <location>
        <begin position="1"/>
        <end position="11"/>
    </location>
</feature>
<comment type="caution">
    <text evidence="2">The sequence shown here is derived from an EMBL/GenBank/DDBJ whole genome shotgun (WGS) entry which is preliminary data.</text>
</comment>
<sequence length="482" mass="53575">MPIKSTPNLNVPLTPEQKKARQARKKAEKEARKAAAKERLSKRPSCNTFIGEHKWLGGAVDPKTGDIFGIPSHAISVICISPPKDESEPIQGDDSNTRAQISTIPLPNEYKDCKFKWLRGIVHEGYLYGIPAWSTHGVLKVRLEPRSRHTRGPRVKVLPLPKDASFYQTREELKEGDVIQRGKYEYSGVDRSRWMWHGGQIGNSFDGEAIYCIPSNSEHVLKVNLKTEELTEFGPALTDGQNKFYGGIKGLDGCIYGMPYTATGVIRIDPSTDSVEILGDYPLGGYKWHGGLLAHSTGVIYAFPAHANEVLCVDTNIVPERDGDQSWRVSTIPIQRHENDTDTAEQQYKWLGGSYGADGCIYGMPSDATSILRIDPIKNEAYTFGKVPANKNKWQGGSLSKIDDCIYAVPADHDNILRIDTNPDTPLSIDFVGKFIDDCEDKWQGSFVGRDGRMYAIPENCSNVMVITPSKEKKNVSVDMLL</sequence>
<evidence type="ECO:0000256" key="1">
    <source>
        <dbReference type="SAM" id="MobiDB-lite"/>
    </source>
</evidence>
<feature type="region of interest" description="Disordered" evidence="1">
    <location>
        <begin position="1"/>
        <end position="42"/>
    </location>
</feature>
<proteinExistence type="predicted"/>
<feature type="compositionally biased region" description="Basic and acidic residues" evidence="1">
    <location>
        <begin position="25"/>
        <end position="41"/>
    </location>
</feature>
<keyword evidence="3" id="KW-1185">Reference proteome</keyword>
<protein>
    <submittedName>
        <fullName evidence="2">Uncharacterized protein</fullName>
    </submittedName>
</protein>
<gene>
    <name evidence="2" type="ORF">CTEN210_14702</name>
</gene>